<dbReference type="EC" id="3.6.4.12" evidence="1"/>
<dbReference type="RefSeq" id="XP_001703023.2">
    <property type="nucleotide sequence ID" value="XM_001702971.2"/>
</dbReference>
<feature type="domain" description="MCM C-terminal AAA(+) ATPase" evidence="6">
    <location>
        <begin position="2"/>
        <end position="208"/>
    </location>
</feature>
<dbReference type="Pfam" id="PF17855">
    <property type="entry name" value="MCM_lid"/>
    <property type="match status" value="1"/>
</dbReference>
<dbReference type="SUPFAM" id="SSF52540">
    <property type="entry name" value="P-loop containing nucleoside triphosphate hydrolases"/>
    <property type="match status" value="1"/>
</dbReference>
<dbReference type="Pfam" id="PF00493">
    <property type="entry name" value="MCM"/>
    <property type="match status" value="1"/>
</dbReference>
<gene>
    <name evidence="7" type="ORF">CHLRE_12g540927v5</name>
</gene>
<dbReference type="GO" id="GO:0005524">
    <property type="term" value="F:ATP binding"/>
    <property type="evidence" value="ECO:0007669"/>
    <property type="project" value="UniProtKB-KW"/>
</dbReference>
<evidence type="ECO:0000256" key="4">
    <source>
        <dbReference type="ARBA" id="ARBA00023125"/>
    </source>
</evidence>
<reference evidence="7 8" key="1">
    <citation type="journal article" date="2007" name="Science">
        <title>The Chlamydomonas genome reveals the evolution of key animal and plant functions.</title>
        <authorList>
            <person name="Merchant S.S."/>
            <person name="Prochnik S.E."/>
            <person name="Vallon O."/>
            <person name="Harris E.H."/>
            <person name="Karpowicz S.J."/>
            <person name="Witman G.B."/>
            <person name="Terry A."/>
            <person name="Salamov A."/>
            <person name="Fritz-Laylin L.K."/>
            <person name="Marechal-Drouard L."/>
            <person name="Marshall W.F."/>
            <person name="Qu L.H."/>
            <person name="Nelson D.R."/>
            <person name="Sanderfoot A.A."/>
            <person name="Spalding M.H."/>
            <person name="Kapitonov V.V."/>
            <person name="Ren Q."/>
            <person name="Ferris P."/>
            <person name="Lindquist E."/>
            <person name="Shapiro H."/>
            <person name="Lucas S.M."/>
            <person name="Grimwood J."/>
            <person name="Schmutz J."/>
            <person name="Cardol P."/>
            <person name="Cerutti H."/>
            <person name="Chanfreau G."/>
            <person name="Chen C.L."/>
            <person name="Cognat V."/>
            <person name="Croft M.T."/>
            <person name="Dent R."/>
            <person name="Dutcher S."/>
            <person name="Fernandez E."/>
            <person name="Fukuzawa H."/>
            <person name="Gonzalez-Ballester D."/>
            <person name="Gonzalez-Halphen D."/>
            <person name="Hallmann A."/>
            <person name="Hanikenne M."/>
            <person name="Hippler M."/>
            <person name="Inwood W."/>
            <person name="Jabbari K."/>
            <person name="Kalanon M."/>
            <person name="Kuras R."/>
            <person name="Lefebvre P.A."/>
            <person name="Lemaire S.D."/>
            <person name="Lobanov A.V."/>
            <person name="Lohr M."/>
            <person name="Manuell A."/>
            <person name="Meier I."/>
            <person name="Mets L."/>
            <person name="Mittag M."/>
            <person name="Mittelmeier T."/>
            <person name="Moroney J.V."/>
            <person name="Moseley J."/>
            <person name="Napoli C."/>
            <person name="Nedelcu A.M."/>
            <person name="Niyogi K."/>
            <person name="Novoselov S.V."/>
            <person name="Paulsen I.T."/>
            <person name="Pazour G."/>
            <person name="Purton S."/>
            <person name="Ral J.P."/>
            <person name="Riano-Pachon D.M."/>
            <person name="Riekhof W."/>
            <person name="Rymarquis L."/>
            <person name="Schroda M."/>
            <person name="Stern D."/>
            <person name="Umen J."/>
            <person name="Willows R."/>
            <person name="Wilson N."/>
            <person name="Zimmer S.L."/>
            <person name="Allmer J."/>
            <person name="Balk J."/>
            <person name="Bisova K."/>
            <person name="Chen C.J."/>
            <person name="Elias M."/>
            <person name="Gendler K."/>
            <person name="Hauser C."/>
            <person name="Lamb M.R."/>
            <person name="Ledford H."/>
            <person name="Long J.C."/>
            <person name="Minagawa J."/>
            <person name="Page M.D."/>
            <person name="Pan J."/>
            <person name="Pootakham W."/>
            <person name="Roje S."/>
            <person name="Rose A."/>
            <person name="Stahlberg E."/>
            <person name="Terauchi A.M."/>
            <person name="Yang P."/>
            <person name="Ball S."/>
            <person name="Bowler C."/>
            <person name="Dieckmann C.L."/>
            <person name="Gladyshev V.N."/>
            <person name="Green P."/>
            <person name="Jorgensen R."/>
            <person name="Mayfield S."/>
            <person name="Mueller-Roeber B."/>
            <person name="Rajamani S."/>
            <person name="Sayre R.T."/>
            <person name="Brokstein P."/>
            <person name="Dubchak I."/>
            <person name="Goodstein D."/>
            <person name="Hornick L."/>
            <person name="Huang Y.W."/>
            <person name="Jhaveri J."/>
            <person name="Luo Y."/>
            <person name="Martinez D."/>
            <person name="Ngau W.C."/>
            <person name="Otillar B."/>
            <person name="Poliakov A."/>
            <person name="Porter A."/>
            <person name="Szajkowski L."/>
            <person name="Werner G."/>
            <person name="Zhou K."/>
            <person name="Grigoriev I.V."/>
            <person name="Rokhsar D.S."/>
            <person name="Grossman A.R."/>
        </authorList>
    </citation>
    <scope>NUCLEOTIDE SEQUENCE [LARGE SCALE GENOMIC DNA]</scope>
    <source>
        <strain evidence="8">CC-503</strain>
    </source>
</reference>
<dbReference type="InterPro" id="IPR031327">
    <property type="entry name" value="MCM"/>
</dbReference>
<dbReference type="EMBL" id="CM008973">
    <property type="protein sequence ID" value="PNW76313.1"/>
    <property type="molecule type" value="Genomic_DNA"/>
</dbReference>
<name>A0A2K3D702_CHLRE</name>
<dbReference type="InterPro" id="IPR041562">
    <property type="entry name" value="MCM_lid"/>
</dbReference>
<dbReference type="PROSITE" id="PS50051">
    <property type="entry name" value="MCM_2"/>
    <property type="match status" value="1"/>
</dbReference>
<dbReference type="PANTHER" id="PTHR11630">
    <property type="entry name" value="DNA REPLICATION LICENSING FACTOR MCM FAMILY MEMBER"/>
    <property type="match status" value="1"/>
</dbReference>
<protein>
    <recommendedName>
        <fullName evidence="1">DNA helicase</fullName>
        <ecNumber evidence="1">3.6.4.12</ecNumber>
    </recommendedName>
</protein>
<dbReference type="AlphaFoldDB" id="A0A2K3D702"/>
<keyword evidence="8" id="KW-1185">Reference proteome</keyword>
<dbReference type="PRINTS" id="PR01657">
    <property type="entry name" value="MCMFAMILY"/>
</dbReference>
<dbReference type="GO" id="GO:0006281">
    <property type="term" value="P:DNA repair"/>
    <property type="evidence" value="ECO:0007669"/>
    <property type="project" value="UniProtKB-KW"/>
</dbReference>
<dbReference type="PANTHER" id="PTHR11630:SF48">
    <property type="entry name" value="DNA HELICASE MCM9"/>
    <property type="match status" value="1"/>
</dbReference>
<comment type="similarity">
    <text evidence="5">Belongs to the MCM family.</text>
</comment>
<organism evidence="7 8">
    <name type="scientific">Chlamydomonas reinhardtii</name>
    <name type="common">Chlamydomonas smithii</name>
    <dbReference type="NCBI Taxonomy" id="3055"/>
    <lineage>
        <taxon>Eukaryota</taxon>
        <taxon>Viridiplantae</taxon>
        <taxon>Chlorophyta</taxon>
        <taxon>core chlorophytes</taxon>
        <taxon>Chlorophyceae</taxon>
        <taxon>CS clade</taxon>
        <taxon>Chlamydomonadales</taxon>
        <taxon>Chlamydomonadaceae</taxon>
        <taxon>Chlamydomonas</taxon>
    </lineage>
</organism>
<dbReference type="GO" id="GO:0005634">
    <property type="term" value="C:nucleus"/>
    <property type="evidence" value="ECO:0007669"/>
    <property type="project" value="UniProtKB-SubCell"/>
</dbReference>
<dbReference type="InParanoid" id="A0A2K3D702"/>
<accession>A0A2K3D702</accession>
<evidence type="ECO:0000256" key="2">
    <source>
        <dbReference type="ARBA" id="ARBA00022741"/>
    </source>
</evidence>
<evidence type="ECO:0000313" key="7">
    <source>
        <dbReference type="EMBL" id="PNW76313.1"/>
    </source>
</evidence>
<sequence>MGRNKILAGVCPGVAGLLPVKLSALLVLVGGVARREEGCSNIRGELHLLMLGDPGTGKSQIMKWACRASPGRAVLTTGRGSSGAGLTVAATRDGNSWALEAGALVLADGGLCCIDEFDGIRPQERAVIHEAMEQQTVHVAKAGLVTNLSTRTAIIGAINPRPGTTVTCGRALTEVTGLEGPLLSRFDLVLLLADPRHPDWDRVVAGHVLARGGASARSTEGSNDPELFGSSAAAATSAAAAGSPAGYLALPAPGDLKAPLPPVTLVAAPAIDEVLCSMNQRSQPGTCSASSFREPSIAERIAARLSSSTTGVNLGDCHPSQAPTQPAPKTQTANCNMTPAASAAASGNSASSAWTVDVIRAYIAWVRSRPPPVMTHEAERVLVAYYSALRRAEERSTARSTIRALESLIRISQAHARVMCSDQVLLRDSVVAVVLADSSQQLLAIPGADSITNARFPDDPDGELFMQQQVVLMRLQLASLLPAALPGVTASG</sequence>
<dbReference type="OrthoDB" id="271325at2759"/>
<dbReference type="KEGG" id="cre:CHLRE_12g540927v5"/>
<evidence type="ECO:0000256" key="3">
    <source>
        <dbReference type="ARBA" id="ARBA00022840"/>
    </source>
</evidence>
<keyword evidence="4 5" id="KW-0238">DNA-binding</keyword>
<dbReference type="Gene3D" id="3.40.50.300">
    <property type="entry name" value="P-loop containing nucleotide triphosphate hydrolases"/>
    <property type="match status" value="1"/>
</dbReference>
<dbReference type="ExpressionAtlas" id="A0A2K3D702">
    <property type="expression patterns" value="baseline and differential"/>
</dbReference>
<dbReference type="InterPro" id="IPR027417">
    <property type="entry name" value="P-loop_NTPase"/>
</dbReference>
<evidence type="ECO:0000256" key="1">
    <source>
        <dbReference type="ARBA" id="ARBA00012551"/>
    </source>
</evidence>
<dbReference type="PaxDb" id="3055-EDO96668"/>
<evidence type="ECO:0000313" key="8">
    <source>
        <dbReference type="Proteomes" id="UP000006906"/>
    </source>
</evidence>
<dbReference type="GeneID" id="5728580"/>
<evidence type="ECO:0000259" key="6">
    <source>
        <dbReference type="PROSITE" id="PS50051"/>
    </source>
</evidence>
<keyword evidence="3 5" id="KW-0067">ATP-binding</keyword>
<dbReference type="Gramene" id="PNW76313">
    <property type="protein sequence ID" value="PNW76313"/>
    <property type="gene ID" value="CHLRE_12g540927v5"/>
</dbReference>
<dbReference type="STRING" id="3055.A0A2K3D702"/>
<dbReference type="GO" id="GO:0003678">
    <property type="term" value="F:DNA helicase activity"/>
    <property type="evidence" value="ECO:0007669"/>
    <property type="project" value="UniProtKB-EC"/>
</dbReference>
<keyword evidence="2 5" id="KW-0547">Nucleotide-binding</keyword>
<dbReference type="GO" id="GO:0016787">
    <property type="term" value="F:hydrolase activity"/>
    <property type="evidence" value="ECO:0007669"/>
    <property type="project" value="UniProtKB-KW"/>
</dbReference>
<dbReference type="Proteomes" id="UP000006906">
    <property type="component" value="Chromosome 12"/>
</dbReference>
<evidence type="ECO:0000256" key="5">
    <source>
        <dbReference type="RuleBase" id="RU004070"/>
    </source>
</evidence>
<dbReference type="GO" id="GO:0003677">
    <property type="term" value="F:DNA binding"/>
    <property type="evidence" value="ECO:0007669"/>
    <property type="project" value="UniProtKB-KW"/>
</dbReference>
<proteinExistence type="inferred from homology"/>
<dbReference type="SMART" id="SM00350">
    <property type="entry name" value="MCM"/>
    <property type="match status" value="1"/>
</dbReference>
<dbReference type="InterPro" id="IPR001208">
    <property type="entry name" value="MCM_dom"/>
</dbReference>